<reference evidence="1 2" key="1">
    <citation type="submission" date="2023-03" db="EMBL/GenBank/DDBJ databases">
        <title>WGS of Gossypium arboreum.</title>
        <authorList>
            <person name="Yu D."/>
        </authorList>
    </citation>
    <scope>NUCLEOTIDE SEQUENCE [LARGE SCALE GENOMIC DNA]</scope>
    <source>
        <tissue evidence="1">Leaf</tissue>
    </source>
</reference>
<evidence type="ECO:0000313" key="2">
    <source>
        <dbReference type="Proteomes" id="UP001358586"/>
    </source>
</evidence>
<gene>
    <name evidence="1" type="ORF">PVK06_005762</name>
</gene>
<comment type="caution">
    <text evidence="1">The sequence shown here is derived from an EMBL/GenBank/DDBJ whole genome shotgun (WGS) entry which is preliminary data.</text>
</comment>
<name>A0ABR0QVE5_GOSAR</name>
<proteinExistence type="predicted"/>
<organism evidence="1 2">
    <name type="scientific">Gossypium arboreum</name>
    <name type="common">Tree cotton</name>
    <name type="synonym">Gossypium nanking</name>
    <dbReference type="NCBI Taxonomy" id="29729"/>
    <lineage>
        <taxon>Eukaryota</taxon>
        <taxon>Viridiplantae</taxon>
        <taxon>Streptophyta</taxon>
        <taxon>Embryophyta</taxon>
        <taxon>Tracheophyta</taxon>
        <taxon>Spermatophyta</taxon>
        <taxon>Magnoliopsida</taxon>
        <taxon>eudicotyledons</taxon>
        <taxon>Gunneridae</taxon>
        <taxon>Pentapetalae</taxon>
        <taxon>rosids</taxon>
        <taxon>malvids</taxon>
        <taxon>Malvales</taxon>
        <taxon>Malvaceae</taxon>
        <taxon>Malvoideae</taxon>
        <taxon>Gossypium</taxon>
    </lineage>
</organism>
<dbReference type="EMBL" id="JARKNE010000002">
    <property type="protein sequence ID" value="KAK5843309.1"/>
    <property type="molecule type" value="Genomic_DNA"/>
</dbReference>
<keyword evidence="2" id="KW-1185">Reference proteome</keyword>
<evidence type="ECO:0000313" key="1">
    <source>
        <dbReference type="EMBL" id="KAK5843309.1"/>
    </source>
</evidence>
<accession>A0ABR0QVE5</accession>
<sequence length="77" mass="8617">MCALLHSTKILGSGYEEKEDGLSSFNCDTFVQRFTALSYTHISSTVYSYSSGIVSRCGTFRGLELDLAYRRTQTDMV</sequence>
<dbReference type="Proteomes" id="UP001358586">
    <property type="component" value="Chromosome 2"/>
</dbReference>
<protein>
    <submittedName>
        <fullName evidence="1">Uncharacterized protein</fullName>
    </submittedName>
</protein>